<dbReference type="Pfam" id="PF08031">
    <property type="entry name" value="BBE"/>
    <property type="match status" value="1"/>
</dbReference>
<dbReference type="PROSITE" id="PS51387">
    <property type="entry name" value="FAD_PCMH"/>
    <property type="match status" value="1"/>
</dbReference>
<comment type="similarity">
    <text evidence="1">Belongs to the oxygen-dependent FAD-linked oxidoreductase family.</text>
</comment>
<dbReference type="Proteomes" id="UP000298030">
    <property type="component" value="Unassembled WGS sequence"/>
</dbReference>
<dbReference type="InterPro" id="IPR006094">
    <property type="entry name" value="Oxid_FAD_bind_N"/>
</dbReference>
<dbReference type="InterPro" id="IPR016169">
    <property type="entry name" value="FAD-bd_PCMH_sub2"/>
</dbReference>
<dbReference type="PANTHER" id="PTHR13878:SF97">
    <property type="entry name" value="ISOAMYL ALCOHOL OXIDASE"/>
    <property type="match status" value="1"/>
</dbReference>
<protein>
    <submittedName>
        <fullName evidence="5">FAD binding domain-containing protein</fullName>
    </submittedName>
</protein>
<dbReference type="InterPro" id="IPR016166">
    <property type="entry name" value="FAD-bd_PCMH"/>
</dbReference>
<evidence type="ECO:0000256" key="2">
    <source>
        <dbReference type="ARBA" id="ARBA00023002"/>
    </source>
</evidence>
<dbReference type="EMBL" id="QPFP01000100">
    <property type="protein sequence ID" value="TEB21880.1"/>
    <property type="molecule type" value="Genomic_DNA"/>
</dbReference>
<dbReference type="GO" id="GO:0016491">
    <property type="term" value="F:oxidoreductase activity"/>
    <property type="evidence" value="ECO:0007669"/>
    <property type="project" value="UniProtKB-KW"/>
</dbReference>
<evidence type="ECO:0000256" key="1">
    <source>
        <dbReference type="ARBA" id="ARBA00005466"/>
    </source>
</evidence>
<dbReference type="PANTHER" id="PTHR13878">
    <property type="entry name" value="GULONOLACTONE OXIDASE"/>
    <property type="match status" value="1"/>
</dbReference>
<accession>A0A4Y7SJ07</accession>
<dbReference type="InterPro" id="IPR050432">
    <property type="entry name" value="FAD-linked_Oxidoreductases_BP"/>
</dbReference>
<dbReference type="STRING" id="71717.A0A4Y7SJ07"/>
<keyword evidence="2" id="KW-0560">Oxidoreductase</keyword>
<feature type="signal peptide" evidence="3">
    <location>
        <begin position="1"/>
        <end position="17"/>
    </location>
</feature>
<evidence type="ECO:0000313" key="6">
    <source>
        <dbReference type="Proteomes" id="UP000298030"/>
    </source>
</evidence>
<evidence type="ECO:0000256" key="3">
    <source>
        <dbReference type="SAM" id="SignalP"/>
    </source>
</evidence>
<dbReference type="OrthoDB" id="9983560at2759"/>
<feature type="domain" description="FAD-binding PCMH-type" evidence="4">
    <location>
        <begin position="147"/>
        <end position="330"/>
    </location>
</feature>
<feature type="chain" id="PRO_5021350537" evidence="3">
    <location>
        <begin position="18"/>
        <end position="603"/>
    </location>
</feature>
<name>A0A4Y7SJ07_COPMI</name>
<dbReference type="AlphaFoldDB" id="A0A4Y7SJ07"/>
<dbReference type="Gene3D" id="3.30.465.10">
    <property type="match status" value="2"/>
</dbReference>
<comment type="caution">
    <text evidence="5">The sequence shown here is derived from an EMBL/GenBank/DDBJ whole genome shotgun (WGS) entry which is preliminary data.</text>
</comment>
<proteinExistence type="inferred from homology"/>
<dbReference type="InterPro" id="IPR012951">
    <property type="entry name" value="BBE"/>
</dbReference>
<gene>
    <name evidence="5" type="ORF">FA13DRAFT_1799342</name>
</gene>
<dbReference type="GO" id="GO:0071949">
    <property type="term" value="F:FAD binding"/>
    <property type="evidence" value="ECO:0007669"/>
    <property type="project" value="InterPro"/>
</dbReference>
<dbReference type="InterPro" id="IPR036318">
    <property type="entry name" value="FAD-bd_PCMH-like_sf"/>
</dbReference>
<dbReference type="SUPFAM" id="SSF56176">
    <property type="entry name" value="FAD-binding/transporter-associated domain-like"/>
    <property type="match status" value="1"/>
</dbReference>
<sequence>MLLKALLTLSLPLFALAQDQRLSFSETELADTLSLNVLNRGSQKYACKCYPGDKCWPAASTWSKLNATIGGNLQVALPPGASCYNSLKDEGGAGGDISTFDSQKCAEVQQNWIDEQWNTDHPISNLWTYYTNGTCSPFPESPSATCTRGYYGTYVVLAKTRQHIKATIDFARKNNIRLVIRNTGHDFMGRSTGYGSLVLNTHSFKDVTWHKKWAGPGAWKGGAVTVGAGIQGRELWRLANKQSPPQALVTGECPTVGFAGGFIQGGGHGPLASLYGLAADQALSFDVVTASGEILPANAVQNPSLFWALKGGGPSTFAAVISVTVKTFPDLPSAAVTLSINSTHTTDVEVYWKGVNAFHALANRYVENGMFVYYELLPLRLHVHPFVGPNMTAAQITEVVKPLFDKLDAEEVPYSSETLEFPTFFDLYTAVFEDESSGNDAITGGRIYTREDMRVNATAVNAAQRLAVENGAFIVGHIVGPGTGAPKVNNAIHPKWRQAASFSITSYTVAGNASLAEKAEAQRIVTNVIGKALREAAPNGAAYVNEGDLEEPNWQTEYWGSNYPRLLRLKKQYDPLGVFYARTTPGTEDWDIIDDGTRLCRKI</sequence>
<keyword evidence="3" id="KW-0732">Signal</keyword>
<keyword evidence="6" id="KW-1185">Reference proteome</keyword>
<reference evidence="5 6" key="1">
    <citation type="journal article" date="2019" name="Nat. Ecol. Evol.">
        <title>Megaphylogeny resolves global patterns of mushroom evolution.</title>
        <authorList>
            <person name="Varga T."/>
            <person name="Krizsan K."/>
            <person name="Foldi C."/>
            <person name="Dima B."/>
            <person name="Sanchez-Garcia M."/>
            <person name="Sanchez-Ramirez S."/>
            <person name="Szollosi G.J."/>
            <person name="Szarkandi J.G."/>
            <person name="Papp V."/>
            <person name="Albert L."/>
            <person name="Andreopoulos W."/>
            <person name="Angelini C."/>
            <person name="Antonin V."/>
            <person name="Barry K.W."/>
            <person name="Bougher N.L."/>
            <person name="Buchanan P."/>
            <person name="Buyck B."/>
            <person name="Bense V."/>
            <person name="Catcheside P."/>
            <person name="Chovatia M."/>
            <person name="Cooper J."/>
            <person name="Damon W."/>
            <person name="Desjardin D."/>
            <person name="Finy P."/>
            <person name="Geml J."/>
            <person name="Haridas S."/>
            <person name="Hughes K."/>
            <person name="Justo A."/>
            <person name="Karasinski D."/>
            <person name="Kautmanova I."/>
            <person name="Kiss B."/>
            <person name="Kocsube S."/>
            <person name="Kotiranta H."/>
            <person name="LaButti K.M."/>
            <person name="Lechner B.E."/>
            <person name="Liimatainen K."/>
            <person name="Lipzen A."/>
            <person name="Lukacs Z."/>
            <person name="Mihaltcheva S."/>
            <person name="Morgado L.N."/>
            <person name="Niskanen T."/>
            <person name="Noordeloos M.E."/>
            <person name="Ohm R.A."/>
            <person name="Ortiz-Santana B."/>
            <person name="Ovrebo C."/>
            <person name="Racz N."/>
            <person name="Riley R."/>
            <person name="Savchenko A."/>
            <person name="Shiryaev A."/>
            <person name="Soop K."/>
            <person name="Spirin V."/>
            <person name="Szebenyi C."/>
            <person name="Tomsovsky M."/>
            <person name="Tulloss R.E."/>
            <person name="Uehling J."/>
            <person name="Grigoriev I.V."/>
            <person name="Vagvolgyi C."/>
            <person name="Papp T."/>
            <person name="Martin F.M."/>
            <person name="Miettinen O."/>
            <person name="Hibbett D.S."/>
            <person name="Nagy L.G."/>
        </authorList>
    </citation>
    <scope>NUCLEOTIDE SEQUENCE [LARGE SCALE GENOMIC DNA]</scope>
    <source>
        <strain evidence="5 6">FP101781</strain>
    </source>
</reference>
<evidence type="ECO:0000259" key="4">
    <source>
        <dbReference type="PROSITE" id="PS51387"/>
    </source>
</evidence>
<dbReference type="Pfam" id="PF01565">
    <property type="entry name" value="FAD_binding_4"/>
    <property type="match status" value="1"/>
</dbReference>
<organism evidence="5 6">
    <name type="scientific">Coprinellus micaceus</name>
    <name type="common">Glistening ink-cap mushroom</name>
    <name type="synonym">Coprinus micaceus</name>
    <dbReference type="NCBI Taxonomy" id="71717"/>
    <lineage>
        <taxon>Eukaryota</taxon>
        <taxon>Fungi</taxon>
        <taxon>Dikarya</taxon>
        <taxon>Basidiomycota</taxon>
        <taxon>Agaricomycotina</taxon>
        <taxon>Agaricomycetes</taxon>
        <taxon>Agaricomycetidae</taxon>
        <taxon>Agaricales</taxon>
        <taxon>Agaricineae</taxon>
        <taxon>Psathyrellaceae</taxon>
        <taxon>Coprinellus</taxon>
    </lineage>
</organism>
<evidence type="ECO:0000313" key="5">
    <source>
        <dbReference type="EMBL" id="TEB21880.1"/>
    </source>
</evidence>